<keyword evidence="4" id="KW-1185">Reference proteome</keyword>
<dbReference type="Pfam" id="PF00149">
    <property type="entry name" value="Metallophos"/>
    <property type="match status" value="1"/>
</dbReference>
<dbReference type="STRING" id="571298.SAMN04488026_108712"/>
<gene>
    <name evidence="3" type="ORF">SAMN04488026_108712</name>
</gene>
<dbReference type="InterPro" id="IPR029052">
    <property type="entry name" value="Metallo-depent_PP-like"/>
</dbReference>
<dbReference type="Proteomes" id="UP000199382">
    <property type="component" value="Unassembled WGS sequence"/>
</dbReference>
<proteinExistence type="predicted"/>
<accession>A0A1G9KB09</accession>
<dbReference type="GO" id="GO:0016787">
    <property type="term" value="F:hydrolase activity"/>
    <property type="evidence" value="ECO:0007669"/>
    <property type="project" value="InterPro"/>
</dbReference>
<keyword evidence="1" id="KW-0732">Signal</keyword>
<dbReference type="RefSeq" id="WP_170844747.1">
    <property type="nucleotide sequence ID" value="NZ_FNEK01000087.1"/>
</dbReference>
<evidence type="ECO:0000259" key="2">
    <source>
        <dbReference type="Pfam" id="PF00149"/>
    </source>
</evidence>
<organism evidence="3 4">
    <name type="scientific">Aliiruegeria lutimaris</name>
    <dbReference type="NCBI Taxonomy" id="571298"/>
    <lineage>
        <taxon>Bacteria</taxon>
        <taxon>Pseudomonadati</taxon>
        <taxon>Pseudomonadota</taxon>
        <taxon>Alphaproteobacteria</taxon>
        <taxon>Rhodobacterales</taxon>
        <taxon>Roseobacteraceae</taxon>
        <taxon>Aliiruegeria</taxon>
    </lineage>
</organism>
<dbReference type="SUPFAM" id="SSF56300">
    <property type="entry name" value="Metallo-dependent phosphatases"/>
    <property type="match status" value="1"/>
</dbReference>
<feature type="domain" description="Calcineurin-like phosphoesterase" evidence="2">
    <location>
        <begin position="22"/>
        <end position="227"/>
    </location>
</feature>
<evidence type="ECO:0000313" key="4">
    <source>
        <dbReference type="Proteomes" id="UP000199382"/>
    </source>
</evidence>
<reference evidence="3 4" key="1">
    <citation type="submission" date="2016-10" db="EMBL/GenBank/DDBJ databases">
        <authorList>
            <person name="de Groot N.N."/>
        </authorList>
    </citation>
    <scope>NUCLEOTIDE SEQUENCE [LARGE SCALE GENOMIC DNA]</scope>
    <source>
        <strain evidence="3 4">DSM 25294</strain>
    </source>
</reference>
<dbReference type="PANTHER" id="PTHR43143">
    <property type="entry name" value="METALLOPHOSPHOESTERASE, CALCINEURIN SUPERFAMILY"/>
    <property type="match status" value="1"/>
</dbReference>
<dbReference type="Gene3D" id="3.60.21.10">
    <property type="match status" value="1"/>
</dbReference>
<dbReference type="InterPro" id="IPR051918">
    <property type="entry name" value="STPP_CPPED1"/>
</dbReference>
<dbReference type="PANTHER" id="PTHR43143:SF6">
    <property type="entry name" value="BLL3016 PROTEIN"/>
    <property type="match status" value="1"/>
</dbReference>
<name>A0A1G9KB09_9RHOB</name>
<dbReference type="EMBL" id="FNEK01000087">
    <property type="protein sequence ID" value="SDL46812.1"/>
    <property type="molecule type" value="Genomic_DNA"/>
</dbReference>
<evidence type="ECO:0000256" key="1">
    <source>
        <dbReference type="SAM" id="SignalP"/>
    </source>
</evidence>
<dbReference type="InterPro" id="IPR004843">
    <property type="entry name" value="Calcineurin-like_PHP"/>
</dbReference>
<dbReference type="AlphaFoldDB" id="A0A1G9KB09"/>
<sequence>MRSAFWTVLLSLVLLAGPASALRVVVISDLNGSYGSTSYSKRIPVSIQRIIALRPDLVISTGDMVAGQRKPVLSEGEVRAMWAAFHRVVSDPLSRAGIPLAVTPGNHDASAYGGFEGERRIFGEEWRARKPALRFSDDSDYPFFYAFEMGGVRFASLDATTLGPLRGDQMARLSRVVAGSGPAVTFSHLPLWPFAQKREREIIGDPALEALYHKLGVDLHLSGHHHAFYPGWKDGVAYVSQACLGGGPRVLIGETVRSQHAFTILEFEGGALSSVKAYAGPDFRTPIQTEALPAQIKTGKATLKRLDLAK</sequence>
<evidence type="ECO:0000313" key="3">
    <source>
        <dbReference type="EMBL" id="SDL46812.1"/>
    </source>
</evidence>
<feature type="chain" id="PRO_5011529520" evidence="1">
    <location>
        <begin position="22"/>
        <end position="310"/>
    </location>
</feature>
<protein>
    <submittedName>
        <fullName evidence="3">3',5'-cyclic AMP phosphodiesterase CpdA</fullName>
    </submittedName>
</protein>
<feature type="signal peptide" evidence="1">
    <location>
        <begin position="1"/>
        <end position="21"/>
    </location>
</feature>